<evidence type="ECO:0000313" key="4">
    <source>
        <dbReference type="Proteomes" id="UP000256970"/>
    </source>
</evidence>
<keyword evidence="4" id="KW-1185">Reference proteome</keyword>
<keyword evidence="1" id="KW-0443">Lipid metabolism</keyword>
<evidence type="ECO:0000256" key="1">
    <source>
        <dbReference type="RuleBase" id="RU363097"/>
    </source>
</evidence>
<dbReference type="Gene3D" id="3.40.50.720">
    <property type="entry name" value="NAD(P)-binding Rossmann-like Domain"/>
    <property type="match status" value="1"/>
</dbReference>
<dbReference type="GO" id="GO:0035336">
    <property type="term" value="P:long-chain fatty-acyl-CoA metabolic process"/>
    <property type="evidence" value="ECO:0007669"/>
    <property type="project" value="TreeGrafter"/>
</dbReference>
<sequence length="555" mass="57345">MCAVLTGKLFAADPHAAQRQGGLHVNVVVDARDGRCGMAIPAAAASNASIWAARIWVPLPMLRVAAAAAGMLPASCGGCGLGSNSSSITSSSSGSGNMGCTCSVGVGGGACPELMSHIALELQRQMSDAAGAVNKQFEWWEAARRAGRCGQLHLCQGLPHTDAGDITFDCLRGSAWELAALPGCRLVAASLRWPCAYFNRVVMASRAPPQQQASGQPGAVAGLDGPSGGGCTGEADIQIELNMPRRGAKQLWQAWHRMGLQHICMLGATPHQQQPATCSACPPASSSGNYKAACICSWCSAPCRAGDGVWQVVEGLMCPGALRLSLHDALGYLPWLLLRWCQQLCFALLHITYYVANHLPRNSLVSEQLHPLSLSLDGGATKVGHADFVSALMAMTPGEANVLAGMVMQANSFGSSYAFGKSLTELMVADTPRKQGAFKAIVRPALISNLAGSPYPGYLQGYAGPGGYIMAYAMGFCQGLGSMAYGSDQVLDLIPCDTVAALVICAAAAAAADTAADTAQAAAAGTSGATTVYHASSSASHPLPIADAFSYMAEY</sequence>
<evidence type="ECO:0000313" key="3">
    <source>
        <dbReference type="EMBL" id="SZX76994.1"/>
    </source>
</evidence>
<keyword evidence="1" id="KW-0444">Lipid biosynthesis</keyword>
<organism evidence="3 4">
    <name type="scientific">Tetradesmus obliquus</name>
    <name type="common">Green alga</name>
    <name type="synonym">Acutodesmus obliquus</name>
    <dbReference type="NCBI Taxonomy" id="3088"/>
    <lineage>
        <taxon>Eukaryota</taxon>
        <taxon>Viridiplantae</taxon>
        <taxon>Chlorophyta</taxon>
        <taxon>core chlorophytes</taxon>
        <taxon>Chlorophyceae</taxon>
        <taxon>CS clade</taxon>
        <taxon>Sphaeropleales</taxon>
        <taxon>Scenedesmaceae</taxon>
        <taxon>Tetradesmus</taxon>
    </lineage>
</organism>
<dbReference type="GO" id="GO:0080019">
    <property type="term" value="F:alcohol-forming very long-chain fatty acyl-CoA reductase activity"/>
    <property type="evidence" value="ECO:0007669"/>
    <property type="project" value="InterPro"/>
</dbReference>
<name>A0A383WIR0_TETOB</name>
<evidence type="ECO:0000259" key="2">
    <source>
        <dbReference type="Pfam" id="PF07993"/>
    </source>
</evidence>
<comment type="function">
    <text evidence="1">Catalyzes the reduction of fatty acyl-CoA to fatty alcohols.</text>
</comment>
<dbReference type="Pfam" id="PF07993">
    <property type="entry name" value="NAD_binding_4"/>
    <property type="match status" value="1"/>
</dbReference>
<dbReference type="InterPro" id="IPR013120">
    <property type="entry name" value="FAR_NAD-bd"/>
</dbReference>
<proteinExistence type="inferred from homology"/>
<keyword evidence="1" id="KW-0560">Oxidoreductase</keyword>
<dbReference type="PANTHER" id="PTHR11011:SF45">
    <property type="entry name" value="FATTY ACYL-COA REDUCTASE CG8306-RELATED"/>
    <property type="match status" value="1"/>
</dbReference>
<dbReference type="PANTHER" id="PTHR11011">
    <property type="entry name" value="MALE STERILITY PROTEIN 2-RELATED"/>
    <property type="match status" value="1"/>
</dbReference>
<dbReference type="InterPro" id="IPR026055">
    <property type="entry name" value="FAR"/>
</dbReference>
<dbReference type="STRING" id="3088.A0A383WIR0"/>
<keyword evidence="1" id="KW-0521">NADP</keyword>
<comment type="catalytic activity">
    <reaction evidence="1">
        <text>a long-chain fatty acyl-CoA + 2 NADPH + 2 H(+) = a long-chain primary fatty alcohol + 2 NADP(+) + CoA</text>
        <dbReference type="Rhea" id="RHEA:52716"/>
        <dbReference type="ChEBI" id="CHEBI:15378"/>
        <dbReference type="ChEBI" id="CHEBI:57287"/>
        <dbReference type="ChEBI" id="CHEBI:57783"/>
        <dbReference type="ChEBI" id="CHEBI:58349"/>
        <dbReference type="ChEBI" id="CHEBI:77396"/>
        <dbReference type="ChEBI" id="CHEBI:83139"/>
        <dbReference type="EC" id="1.2.1.84"/>
    </reaction>
</comment>
<gene>
    <name evidence="3" type="ORF">BQ4739_LOCUS17355</name>
</gene>
<dbReference type="GO" id="GO:0102965">
    <property type="term" value="F:alcohol-forming long-chain fatty acyl-CoA reductase activity"/>
    <property type="evidence" value="ECO:0007669"/>
    <property type="project" value="UniProtKB-EC"/>
</dbReference>
<dbReference type="EC" id="1.2.1.84" evidence="1"/>
<dbReference type="AlphaFoldDB" id="A0A383WIR0"/>
<dbReference type="Proteomes" id="UP000256970">
    <property type="component" value="Unassembled WGS sequence"/>
</dbReference>
<dbReference type="EMBL" id="FNXT01001271">
    <property type="protein sequence ID" value="SZX76994.1"/>
    <property type="molecule type" value="Genomic_DNA"/>
</dbReference>
<accession>A0A383WIR0</accession>
<protein>
    <recommendedName>
        <fullName evidence="1">Fatty acyl-CoA reductase</fullName>
        <ecNumber evidence="1">1.2.1.84</ecNumber>
    </recommendedName>
</protein>
<reference evidence="3 4" key="1">
    <citation type="submission" date="2016-10" db="EMBL/GenBank/DDBJ databases">
        <authorList>
            <person name="Cai Z."/>
        </authorList>
    </citation>
    <scope>NUCLEOTIDE SEQUENCE [LARGE SCALE GENOMIC DNA]</scope>
</reference>
<feature type="domain" description="Thioester reductase (TE)" evidence="2">
    <location>
        <begin position="406"/>
        <end position="501"/>
    </location>
</feature>
<comment type="similarity">
    <text evidence="1">Belongs to the fatty acyl-CoA reductase family.</text>
</comment>